<dbReference type="PANTHER" id="PTHR30386:SF17">
    <property type="entry name" value="ALKALINE PROTEASE SECRETION PROTEIN APRE"/>
    <property type="match status" value="1"/>
</dbReference>
<evidence type="ECO:0000256" key="4">
    <source>
        <dbReference type="ARBA" id="ARBA00022475"/>
    </source>
</evidence>
<evidence type="ECO:0000256" key="9">
    <source>
        <dbReference type="RuleBase" id="RU365093"/>
    </source>
</evidence>
<protein>
    <recommendedName>
        <fullName evidence="9">Membrane fusion protein (MFP) family protein</fullName>
    </recommendedName>
</protein>
<dbReference type="PRINTS" id="PR01490">
    <property type="entry name" value="RTXTOXIND"/>
</dbReference>
<evidence type="ECO:0000256" key="3">
    <source>
        <dbReference type="ARBA" id="ARBA00022448"/>
    </source>
</evidence>
<keyword evidence="5 9" id="KW-0997">Cell inner membrane</keyword>
<keyword evidence="7 9" id="KW-1133">Transmembrane helix</keyword>
<reference evidence="13 14" key="1">
    <citation type="submission" date="2022-10" db="EMBL/GenBank/DDBJ databases">
        <title>Defluviimonas sp. CAU 1641 isolated from mud.</title>
        <authorList>
            <person name="Kim W."/>
        </authorList>
    </citation>
    <scope>NUCLEOTIDE SEQUENCE [LARGE SCALE GENOMIC DNA]</scope>
    <source>
        <strain evidence="13 14">CAU 1641</strain>
    </source>
</reference>
<dbReference type="InterPro" id="IPR050739">
    <property type="entry name" value="MFP"/>
</dbReference>
<dbReference type="InterPro" id="IPR058781">
    <property type="entry name" value="HH_AprE-like"/>
</dbReference>
<keyword evidence="6 9" id="KW-0812">Transmembrane</keyword>
<dbReference type="Pfam" id="PF25994">
    <property type="entry name" value="HH_AprE"/>
    <property type="match status" value="1"/>
</dbReference>
<dbReference type="Proteomes" id="UP001207582">
    <property type="component" value="Unassembled WGS sequence"/>
</dbReference>
<keyword evidence="8 9" id="KW-0472">Membrane</keyword>
<comment type="similarity">
    <text evidence="2 9">Belongs to the membrane fusion protein (MFP) (TC 8.A.1) family.</text>
</comment>
<evidence type="ECO:0000259" key="11">
    <source>
        <dbReference type="Pfam" id="PF25994"/>
    </source>
</evidence>
<evidence type="ECO:0000313" key="14">
    <source>
        <dbReference type="Proteomes" id="UP001207582"/>
    </source>
</evidence>
<evidence type="ECO:0000256" key="8">
    <source>
        <dbReference type="ARBA" id="ARBA00023136"/>
    </source>
</evidence>
<evidence type="ECO:0000256" key="7">
    <source>
        <dbReference type="ARBA" id="ARBA00022989"/>
    </source>
</evidence>
<gene>
    <name evidence="13" type="ORF">OM960_22615</name>
</gene>
<keyword evidence="10" id="KW-0175">Coiled coil</keyword>
<dbReference type="NCBIfam" id="TIGR01843">
    <property type="entry name" value="type_I_hlyD"/>
    <property type="match status" value="1"/>
</dbReference>
<keyword evidence="14" id="KW-1185">Reference proteome</keyword>
<organism evidence="13 14">
    <name type="scientific">Defluviimonas salinarum</name>
    <dbReference type="NCBI Taxonomy" id="2992147"/>
    <lineage>
        <taxon>Bacteria</taxon>
        <taxon>Pseudomonadati</taxon>
        <taxon>Pseudomonadota</taxon>
        <taxon>Alphaproteobacteria</taxon>
        <taxon>Rhodobacterales</taxon>
        <taxon>Paracoccaceae</taxon>
        <taxon>Albidovulum</taxon>
    </lineage>
</organism>
<evidence type="ECO:0000256" key="10">
    <source>
        <dbReference type="SAM" id="Coils"/>
    </source>
</evidence>
<feature type="transmembrane region" description="Helical" evidence="9">
    <location>
        <begin position="12"/>
        <end position="37"/>
    </location>
</feature>
<feature type="domain" description="AprE-like long alpha-helical hairpin" evidence="11">
    <location>
        <begin position="97"/>
        <end position="284"/>
    </location>
</feature>
<name>A0ABT3J9F9_9RHOB</name>
<evidence type="ECO:0000256" key="5">
    <source>
        <dbReference type="ARBA" id="ARBA00022519"/>
    </source>
</evidence>
<dbReference type="RefSeq" id="WP_264773575.1">
    <property type="nucleotide sequence ID" value="NZ_JAPDOG010000039.1"/>
</dbReference>
<evidence type="ECO:0000256" key="1">
    <source>
        <dbReference type="ARBA" id="ARBA00004377"/>
    </source>
</evidence>
<proteinExistence type="inferred from homology"/>
<accession>A0ABT3J9F9</accession>
<keyword evidence="4 9" id="KW-1003">Cell membrane</keyword>
<feature type="domain" description="AprE-like beta-barrel" evidence="12">
    <location>
        <begin position="328"/>
        <end position="417"/>
    </location>
</feature>
<dbReference type="PANTHER" id="PTHR30386">
    <property type="entry name" value="MEMBRANE FUSION SUBUNIT OF EMRAB-TOLC MULTIDRUG EFFLUX PUMP"/>
    <property type="match status" value="1"/>
</dbReference>
<evidence type="ECO:0000256" key="2">
    <source>
        <dbReference type="ARBA" id="ARBA00009477"/>
    </source>
</evidence>
<evidence type="ECO:0000313" key="13">
    <source>
        <dbReference type="EMBL" id="MCW3784324.1"/>
    </source>
</evidence>
<comment type="subcellular location">
    <subcellularLocation>
        <location evidence="1 9">Cell inner membrane</location>
        <topology evidence="1 9">Single-pass membrane protein</topology>
    </subcellularLocation>
</comment>
<evidence type="ECO:0000259" key="12">
    <source>
        <dbReference type="Pfam" id="PF26002"/>
    </source>
</evidence>
<keyword evidence="3 9" id="KW-0813">Transport</keyword>
<evidence type="ECO:0000256" key="6">
    <source>
        <dbReference type="ARBA" id="ARBA00022692"/>
    </source>
</evidence>
<dbReference type="InterPro" id="IPR058982">
    <property type="entry name" value="Beta-barrel_AprE"/>
</dbReference>
<dbReference type="EMBL" id="JAPDOG010000039">
    <property type="protein sequence ID" value="MCW3784324.1"/>
    <property type="molecule type" value="Genomic_DNA"/>
</dbReference>
<comment type="caution">
    <text evidence="13">The sequence shown here is derived from an EMBL/GenBank/DDBJ whole genome shotgun (WGS) entry which is preliminary data.</text>
</comment>
<feature type="coiled-coil region" evidence="10">
    <location>
        <begin position="157"/>
        <end position="205"/>
    </location>
</feature>
<dbReference type="Gene3D" id="2.40.30.170">
    <property type="match status" value="1"/>
</dbReference>
<sequence>MTGISTSAPLRPALRATLPTVAGLAALALLVGGLGFWSTHTRLAGAVVSSGVIEVTSNRQVVQHPEGGVVGAILARDGDHVAAGETLLRFDGTLLASELAIVEGQLFELLARKVRLEAERDGAADLAVPADLATTIGDEAAVAALIADQRQLFLVRRETLDKQVEGLAEQAAQSRSQIAGTEAQLAALRRQLELVGEELADQQSLFARGLTQASRVTAIEREEAQLIGDVGRLQAEVARLKGHISGISIERLQLEAERREEAITELRDLQFREIEHAERRLSLRERLSRLDVRAPVAGTVYGSQVFALKSVIQPAAPMMYVVPQDAPLLVAARVDALHIDQVHAGQAATLRFPAFNQRQTPELAGHVVNLSADAFTDERTGFSFYRAEILPDEGELDRLGGQALVPGMPVETFIKTEDRTPLSYLTKPFTDYFAKAFRE</sequence>
<dbReference type="Pfam" id="PF26002">
    <property type="entry name" value="Beta-barrel_AprE"/>
    <property type="match status" value="1"/>
</dbReference>
<dbReference type="InterPro" id="IPR010129">
    <property type="entry name" value="T1SS_HlyD"/>
</dbReference>